<reference evidence="1" key="1">
    <citation type="submission" date="2014-09" db="EMBL/GenBank/DDBJ databases">
        <authorList>
            <person name="Magalhaes I.L.F."/>
            <person name="Oliveira U."/>
            <person name="Santos F.R."/>
            <person name="Vidigal T.H.D.A."/>
            <person name="Brescovit A.D."/>
            <person name="Santos A.J."/>
        </authorList>
    </citation>
    <scope>NUCLEOTIDE SEQUENCE</scope>
    <source>
        <tissue evidence="1">Shoot tissue taken approximately 20 cm above the soil surface</tissue>
    </source>
</reference>
<dbReference type="EMBL" id="GBRH01276253">
    <property type="protein sequence ID" value="JAD21642.1"/>
    <property type="molecule type" value="Transcribed_RNA"/>
</dbReference>
<accession>A0A0A9T0A9</accession>
<organism evidence="1">
    <name type="scientific">Arundo donax</name>
    <name type="common">Giant reed</name>
    <name type="synonym">Donax arundinaceus</name>
    <dbReference type="NCBI Taxonomy" id="35708"/>
    <lineage>
        <taxon>Eukaryota</taxon>
        <taxon>Viridiplantae</taxon>
        <taxon>Streptophyta</taxon>
        <taxon>Embryophyta</taxon>
        <taxon>Tracheophyta</taxon>
        <taxon>Spermatophyta</taxon>
        <taxon>Magnoliopsida</taxon>
        <taxon>Liliopsida</taxon>
        <taxon>Poales</taxon>
        <taxon>Poaceae</taxon>
        <taxon>PACMAD clade</taxon>
        <taxon>Arundinoideae</taxon>
        <taxon>Arundineae</taxon>
        <taxon>Arundo</taxon>
    </lineage>
</organism>
<reference evidence="1" key="2">
    <citation type="journal article" date="2015" name="Data Brief">
        <title>Shoot transcriptome of the giant reed, Arundo donax.</title>
        <authorList>
            <person name="Barrero R.A."/>
            <person name="Guerrero F.D."/>
            <person name="Moolhuijzen P."/>
            <person name="Goolsby J.A."/>
            <person name="Tidwell J."/>
            <person name="Bellgard S.E."/>
            <person name="Bellgard M.I."/>
        </authorList>
    </citation>
    <scope>NUCLEOTIDE SEQUENCE</scope>
    <source>
        <tissue evidence="1">Shoot tissue taken approximately 20 cm above the soil surface</tissue>
    </source>
</reference>
<protein>
    <submittedName>
        <fullName evidence="1">Uncharacterized protein</fullName>
    </submittedName>
</protein>
<name>A0A0A9T0A9_ARUDO</name>
<sequence length="11" mass="1252">MLTMLVRSLGM</sequence>
<evidence type="ECO:0000313" key="1">
    <source>
        <dbReference type="EMBL" id="JAD21642.1"/>
    </source>
</evidence>
<proteinExistence type="predicted"/>